<organism evidence="2 3">
    <name type="scientific">Sphaerotilus microaerophilus</name>
    <dbReference type="NCBI Taxonomy" id="2914710"/>
    <lineage>
        <taxon>Bacteria</taxon>
        <taxon>Pseudomonadati</taxon>
        <taxon>Pseudomonadota</taxon>
        <taxon>Betaproteobacteria</taxon>
        <taxon>Burkholderiales</taxon>
        <taxon>Sphaerotilaceae</taxon>
        <taxon>Sphaerotilus</taxon>
    </lineage>
</organism>
<accession>A0ABN6PG17</accession>
<dbReference type="InterPro" id="IPR009495">
    <property type="entry name" value="NrsF"/>
</dbReference>
<feature type="transmembrane region" description="Helical" evidence="1">
    <location>
        <begin position="130"/>
        <end position="150"/>
    </location>
</feature>
<feature type="transmembrane region" description="Helical" evidence="1">
    <location>
        <begin position="62"/>
        <end position="80"/>
    </location>
</feature>
<evidence type="ECO:0008006" key="4">
    <source>
        <dbReference type="Google" id="ProtNLM"/>
    </source>
</evidence>
<dbReference type="Proteomes" id="UP001057498">
    <property type="component" value="Chromosome"/>
</dbReference>
<reference evidence="2" key="1">
    <citation type="submission" date="2022-04" db="EMBL/GenBank/DDBJ databases">
        <title>Whole genome sequence of Sphaerotilus sp. FB-5.</title>
        <authorList>
            <person name="Takeda M."/>
            <person name="Narihara S."/>
            <person name="Akimoto M."/>
            <person name="Akimoto R."/>
            <person name="Nishiyashiki S."/>
            <person name="Murakami T."/>
        </authorList>
    </citation>
    <scope>NUCLEOTIDE SEQUENCE</scope>
    <source>
        <strain evidence="2">FB-5</strain>
    </source>
</reference>
<dbReference type="EMBL" id="AP025730">
    <property type="protein sequence ID" value="BDI03944.1"/>
    <property type="molecule type" value="Genomic_DNA"/>
</dbReference>
<dbReference type="Pfam" id="PF06532">
    <property type="entry name" value="NrsF"/>
    <property type="match status" value="1"/>
</dbReference>
<sequence length="211" mass="21412">MNTDDFIRLLATQAGPAPRAVVARRLGPALLVGAGLAVALVLGTFGPYPGALLGQGGMLLKLAYAAALALAAGSLTARLARPVARLAAPRRALVAVLAGMAGLALLHWFSLPAGARVDALLGRTWAVCPWIVLGASLPTLATVLWALRGLAPTRPRAAGLAAGLLAGAVGALAYALHCPELSPTFVAVWYSLGIALAGALGAWLGPRVLRW</sequence>
<keyword evidence="1" id="KW-1133">Transmembrane helix</keyword>
<evidence type="ECO:0000313" key="2">
    <source>
        <dbReference type="EMBL" id="BDI03944.1"/>
    </source>
</evidence>
<feature type="transmembrane region" description="Helical" evidence="1">
    <location>
        <begin position="92"/>
        <end position="110"/>
    </location>
</feature>
<gene>
    <name evidence="2" type="ORF">CATMQ487_09140</name>
</gene>
<name>A0ABN6PG17_9BURK</name>
<feature type="transmembrane region" description="Helical" evidence="1">
    <location>
        <begin position="157"/>
        <end position="176"/>
    </location>
</feature>
<feature type="transmembrane region" description="Helical" evidence="1">
    <location>
        <begin position="29"/>
        <end position="50"/>
    </location>
</feature>
<evidence type="ECO:0000313" key="3">
    <source>
        <dbReference type="Proteomes" id="UP001057498"/>
    </source>
</evidence>
<feature type="transmembrane region" description="Helical" evidence="1">
    <location>
        <begin position="188"/>
        <end position="205"/>
    </location>
</feature>
<protein>
    <recommendedName>
        <fullName evidence="4">DUF1109 domain-containing protein</fullName>
    </recommendedName>
</protein>
<proteinExistence type="predicted"/>
<evidence type="ECO:0000256" key="1">
    <source>
        <dbReference type="SAM" id="Phobius"/>
    </source>
</evidence>
<keyword evidence="1" id="KW-0472">Membrane</keyword>
<dbReference type="RefSeq" id="WP_251972186.1">
    <property type="nucleotide sequence ID" value="NZ_AP025730.1"/>
</dbReference>
<keyword evidence="3" id="KW-1185">Reference proteome</keyword>
<keyword evidence="1" id="KW-0812">Transmembrane</keyword>